<dbReference type="GO" id="GO:0030286">
    <property type="term" value="C:dynein complex"/>
    <property type="evidence" value="ECO:0007669"/>
    <property type="project" value="InterPro"/>
</dbReference>
<accession>A0A0R3SV74</accession>
<dbReference type="STRING" id="6216.A0A0R3SV74"/>
<sequence>MEDQNKDEPIGTIEGQQELLQIAEDMEPDKQKAIFELVQQVEDVHGANDRDIVRSLKTKLDDKYGRLWHIFIVKGQFHAFYSYEGGNSFCFKKGPRIYIIYKTPKE</sequence>
<dbReference type="AlphaFoldDB" id="A0A0R3SV74"/>
<dbReference type="GO" id="GO:0007017">
    <property type="term" value="P:microtubule-based process"/>
    <property type="evidence" value="ECO:0007669"/>
    <property type="project" value="InterPro"/>
</dbReference>
<dbReference type="SUPFAM" id="SSF54648">
    <property type="entry name" value="DLC"/>
    <property type="match status" value="1"/>
</dbReference>
<dbReference type="InterPro" id="IPR037177">
    <property type="entry name" value="DLC_sf"/>
</dbReference>
<dbReference type="WBParaSite" id="HDID_0000945401-mRNA-1">
    <property type="protein sequence ID" value="HDID_0000945401-mRNA-1"/>
    <property type="gene ID" value="HDID_0000945401"/>
</dbReference>
<evidence type="ECO:0000313" key="3">
    <source>
        <dbReference type="WBParaSite" id="HDID_0000945401-mRNA-1"/>
    </source>
</evidence>
<dbReference type="CDD" id="cd21454">
    <property type="entry name" value="DLC-like_TAL"/>
    <property type="match status" value="1"/>
</dbReference>
<dbReference type="OrthoDB" id="6262383at2759"/>
<gene>
    <name evidence="1" type="ORF">HDID_LOCUS9452</name>
</gene>
<dbReference type="Gene3D" id="3.30.740.10">
    <property type="entry name" value="Protein Inhibitor Of Neuronal Nitric Oxide Synthase"/>
    <property type="match status" value="1"/>
</dbReference>
<evidence type="ECO:0000313" key="1">
    <source>
        <dbReference type="EMBL" id="VDL61774.1"/>
    </source>
</evidence>
<reference evidence="1 2" key="2">
    <citation type="submission" date="2018-11" db="EMBL/GenBank/DDBJ databases">
        <authorList>
            <consortium name="Pathogen Informatics"/>
        </authorList>
    </citation>
    <scope>NUCLEOTIDE SEQUENCE [LARGE SCALE GENOMIC DNA]</scope>
</reference>
<evidence type="ECO:0000313" key="2">
    <source>
        <dbReference type="Proteomes" id="UP000274504"/>
    </source>
</evidence>
<proteinExistence type="predicted"/>
<dbReference type="EMBL" id="UYSG01011295">
    <property type="protein sequence ID" value="VDL61774.1"/>
    <property type="molecule type" value="Genomic_DNA"/>
</dbReference>
<organism evidence="3">
    <name type="scientific">Hymenolepis diminuta</name>
    <name type="common">Rat tapeworm</name>
    <dbReference type="NCBI Taxonomy" id="6216"/>
    <lineage>
        <taxon>Eukaryota</taxon>
        <taxon>Metazoa</taxon>
        <taxon>Spiralia</taxon>
        <taxon>Lophotrochozoa</taxon>
        <taxon>Platyhelminthes</taxon>
        <taxon>Cestoda</taxon>
        <taxon>Eucestoda</taxon>
        <taxon>Cyclophyllidea</taxon>
        <taxon>Hymenolepididae</taxon>
        <taxon>Hymenolepis</taxon>
    </lineage>
</organism>
<protein>
    <submittedName>
        <fullName evidence="3">Dynein light chain</fullName>
    </submittedName>
</protein>
<dbReference type="Pfam" id="PF01221">
    <property type="entry name" value="Dynein_light"/>
    <property type="match status" value="1"/>
</dbReference>
<name>A0A0R3SV74_HYMDI</name>
<dbReference type="Proteomes" id="UP000274504">
    <property type="component" value="Unassembled WGS sequence"/>
</dbReference>
<dbReference type="InterPro" id="IPR001372">
    <property type="entry name" value="Dynein_light_chain_typ-1/2"/>
</dbReference>
<reference evidence="3" key="1">
    <citation type="submission" date="2017-02" db="UniProtKB">
        <authorList>
            <consortium name="WormBaseParasite"/>
        </authorList>
    </citation>
    <scope>IDENTIFICATION</scope>
</reference>
<dbReference type="SMART" id="SM01375">
    <property type="entry name" value="Dynein_light"/>
    <property type="match status" value="1"/>
</dbReference>